<evidence type="ECO:0000313" key="8">
    <source>
        <dbReference type="Proteomes" id="UP000190162"/>
    </source>
</evidence>
<feature type="domain" description="D-isomer specific 2-hydroxyacid dehydrogenase catalytic" evidence="5">
    <location>
        <begin position="63"/>
        <end position="345"/>
    </location>
</feature>
<evidence type="ECO:0000256" key="1">
    <source>
        <dbReference type="ARBA" id="ARBA00005854"/>
    </source>
</evidence>
<evidence type="ECO:0000256" key="3">
    <source>
        <dbReference type="ARBA" id="ARBA00023027"/>
    </source>
</evidence>
<evidence type="ECO:0000256" key="2">
    <source>
        <dbReference type="ARBA" id="ARBA00023002"/>
    </source>
</evidence>
<dbReference type="InterPro" id="IPR036291">
    <property type="entry name" value="NAD(P)-bd_dom_sf"/>
</dbReference>
<comment type="similarity">
    <text evidence="1 4">Belongs to the D-isomer specific 2-hydroxyacid dehydrogenase family.</text>
</comment>
<evidence type="ECO:0000259" key="5">
    <source>
        <dbReference type="Pfam" id="PF00389"/>
    </source>
</evidence>
<dbReference type="InterPro" id="IPR006139">
    <property type="entry name" value="D-isomer_2_OHA_DH_cat_dom"/>
</dbReference>
<dbReference type="Pfam" id="PF00389">
    <property type="entry name" value="2-Hacid_dh"/>
    <property type="match status" value="1"/>
</dbReference>
<accession>A0A1T4UCF2</accession>
<sequence length="346" mass="37767">MKTEVAVIGDLFMQPKYFIDALEKACPNQLCYKTLQLDWPETPMEHGYQTPALEGLKEYLGDPDDIVSFIGDASILVNHLAPLSRAMFERLPNLKLVAVSRGGPVNIDMKAAKANGVTVVNAPGRNATAVAEFTIGAILSETRNITRGHDALRHGKWRGDLYRADTTGNELCDMTVGLVGYGEIGSLVTALLRPFKCRIIVCDPYKTLSEEDIKAGVEQVEFDSLLNQSDVVSLHARVTEETTGLFDYKAFEKMKDGATFINTARGPMVDYPALTRALQRGKLRGAMLETFGVEPIPVDDPLLAMPSVTLTPHIAGASIRTIYNAANAAAEEIQRYLVGEPPINPC</sequence>
<keyword evidence="2 4" id="KW-0560">Oxidoreductase</keyword>
<dbReference type="SUPFAM" id="SSF51735">
    <property type="entry name" value="NAD(P)-binding Rossmann-fold domains"/>
    <property type="match status" value="1"/>
</dbReference>
<name>A0A1T4UCF2_9GAMM</name>
<dbReference type="PANTHER" id="PTHR43761:SF1">
    <property type="entry name" value="D-ISOMER SPECIFIC 2-HYDROXYACID DEHYDROGENASE CATALYTIC DOMAIN-CONTAINING PROTEIN-RELATED"/>
    <property type="match status" value="1"/>
</dbReference>
<dbReference type="Gene3D" id="3.40.50.720">
    <property type="entry name" value="NAD(P)-binding Rossmann-like Domain"/>
    <property type="match status" value="2"/>
</dbReference>
<dbReference type="Proteomes" id="UP000190162">
    <property type="component" value="Unassembled WGS sequence"/>
</dbReference>
<keyword evidence="3" id="KW-0520">NAD</keyword>
<dbReference type="PANTHER" id="PTHR43761">
    <property type="entry name" value="D-ISOMER SPECIFIC 2-HYDROXYACID DEHYDROGENASE FAMILY PROTEIN (AFU_ORTHOLOGUE AFUA_1G13630)"/>
    <property type="match status" value="1"/>
</dbReference>
<feature type="domain" description="D-isomer specific 2-hydroxyacid dehydrogenase NAD-binding" evidence="6">
    <location>
        <begin position="136"/>
        <end position="315"/>
    </location>
</feature>
<evidence type="ECO:0000313" key="7">
    <source>
        <dbReference type="EMBL" id="SKA50425.1"/>
    </source>
</evidence>
<dbReference type="GO" id="GO:0051287">
    <property type="term" value="F:NAD binding"/>
    <property type="evidence" value="ECO:0007669"/>
    <property type="project" value="InterPro"/>
</dbReference>
<dbReference type="CDD" id="cd12171">
    <property type="entry name" value="2-Hacid_dh_10"/>
    <property type="match status" value="1"/>
</dbReference>
<gene>
    <name evidence="7" type="ORF">SAMN02745132_01407</name>
</gene>
<dbReference type="SUPFAM" id="SSF52283">
    <property type="entry name" value="Formate/glycerate dehydrogenase catalytic domain-like"/>
    <property type="match status" value="1"/>
</dbReference>
<dbReference type="OrthoDB" id="9805416at2"/>
<dbReference type="InterPro" id="IPR050418">
    <property type="entry name" value="D-iso_2-hydroxyacid_DH_PdxB"/>
</dbReference>
<keyword evidence="8" id="KW-1185">Reference proteome</keyword>
<dbReference type="EMBL" id="FUXU01000012">
    <property type="protein sequence ID" value="SKA50425.1"/>
    <property type="molecule type" value="Genomic_DNA"/>
</dbReference>
<proteinExistence type="inferred from homology"/>
<dbReference type="InterPro" id="IPR006140">
    <property type="entry name" value="D-isomer_DH_NAD-bd"/>
</dbReference>
<reference evidence="8" key="1">
    <citation type="submission" date="2017-02" db="EMBL/GenBank/DDBJ databases">
        <authorList>
            <person name="Varghese N."/>
            <person name="Submissions S."/>
        </authorList>
    </citation>
    <scope>NUCLEOTIDE SEQUENCE [LARGE SCALE GENOMIC DNA]</scope>
    <source>
        <strain evidence="8">DSM 22720</strain>
    </source>
</reference>
<protein>
    <submittedName>
        <fullName evidence="7">D-3-phosphoglycerate dehydrogenase</fullName>
    </submittedName>
</protein>
<evidence type="ECO:0000256" key="4">
    <source>
        <dbReference type="RuleBase" id="RU003719"/>
    </source>
</evidence>
<evidence type="ECO:0000259" key="6">
    <source>
        <dbReference type="Pfam" id="PF02826"/>
    </source>
</evidence>
<dbReference type="RefSeq" id="WP_078751834.1">
    <property type="nucleotide sequence ID" value="NZ_FUXU01000012.1"/>
</dbReference>
<dbReference type="Pfam" id="PF02826">
    <property type="entry name" value="2-Hacid_dh_C"/>
    <property type="match status" value="1"/>
</dbReference>
<dbReference type="GO" id="GO:0016616">
    <property type="term" value="F:oxidoreductase activity, acting on the CH-OH group of donors, NAD or NADP as acceptor"/>
    <property type="evidence" value="ECO:0007669"/>
    <property type="project" value="InterPro"/>
</dbReference>
<organism evidence="7 8">
    <name type="scientific">Enterovibrio nigricans DSM 22720</name>
    <dbReference type="NCBI Taxonomy" id="1121868"/>
    <lineage>
        <taxon>Bacteria</taxon>
        <taxon>Pseudomonadati</taxon>
        <taxon>Pseudomonadota</taxon>
        <taxon>Gammaproteobacteria</taxon>
        <taxon>Vibrionales</taxon>
        <taxon>Vibrionaceae</taxon>
        <taxon>Enterovibrio</taxon>
    </lineage>
</organism>
<dbReference type="AlphaFoldDB" id="A0A1T4UCF2"/>